<evidence type="ECO:0000256" key="1">
    <source>
        <dbReference type="ARBA" id="ARBA00004123"/>
    </source>
</evidence>
<dbReference type="GO" id="GO:0042273">
    <property type="term" value="P:ribosomal large subunit biogenesis"/>
    <property type="evidence" value="ECO:0007669"/>
    <property type="project" value="TreeGrafter"/>
</dbReference>
<comment type="subcellular location">
    <subcellularLocation>
        <location evidence="1 5">Nucleus</location>
    </subcellularLocation>
</comment>
<dbReference type="EMBL" id="OU892285">
    <property type="protein sequence ID" value="CAG9773844.1"/>
    <property type="molecule type" value="Genomic_DNA"/>
</dbReference>
<evidence type="ECO:0000313" key="8">
    <source>
        <dbReference type="Proteomes" id="UP001152799"/>
    </source>
</evidence>
<feature type="compositionally biased region" description="Basic and acidic residues" evidence="6">
    <location>
        <begin position="233"/>
        <end position="245"/>
    </location>
</feature>
<keyword evidence="3 5" id="KW-0690">Ribosome biogenesis</keyword>
<feature type="region of interest" description="Disordered" evidence="6">
    <location>
        <begin position="233"/>
        <end position="264"/>
    </location>
</feature>
<comment type="function">
    <text evidence="5">Involved in ribosomal large subunit assembly.</text>
</comment>
<dbReference type="OrthoDB" id="28455at2759"/>
<dbReference type="GO" id="GO:0030687">
    <property type="term" value="C:preribosome, large subunit precursor"/>
    <property type="evidence" value="ECO:0007669"/>
    <property type="project" value="TreeGrafter"/>
</dbReference>
<feature type="compositionally biased region" description="Basic residues" evidence="6">
    <location>
        <begin position="318"/>
        <end position="330"/>
    </location>
</feature>
<dbReference type="GO" id="GO:0005730">
    <property type="term" value="C:nucleolus"/>
    <property type="evidence" value="ECO:0007669"/>
    <property type="project" value="TreeGrafter"/>
</dbReference>
<keyword evidence="8" id="KW-1185">Reference proteome</keyword>
<evidence type="ECO:0000256" key="5">
    <source>
        <dbReference type="RuleBase" id="RU364132"/>
    </source>
</evidence>
<gene>
    <name evidence="7" type="ORF">CEUTPL_LOCUS14230</name>
</gene>
<evidence type="ECO:0000256" key="6">
    <source>
        <dbReference type="SAM" id="MobiDB-lite"/>
    </source>
</evidence>
<feature type="compositionally biased region" description="Basic and acidic residues" evidence="6">
    <location>
        <begin position="301"/>
        <end position="312"/>
    </location>
</feature>
<proteinExistence type="inferred from homology"/>
<dbReference type="GO" id="GO:0000447">
    <property type="term" value="P:endonucleolytic cleavage in ITS1 to separate SSU-rRNA from 5.8S rRNA and LSU-rRNA from tricistronic rRNA transcript (SSU-rRNA, 5.8S rRNA, LSU-rRNA)"/>
    <property type="evidence" value="ECO:0007669"/>
    <property type="project" value="TreeGrafter"/>
</dbReference>
<reference evidence="7" key="1">
    <citation type="submission" date="2022-01" db="EMBL/GenBank/DDBJ databases">
        <authorList>
            <person name="King R."/>
        </authorList>
    </citation>
    <scope>NUCLEOTIDE SEQUENCE</scope>
</reference>
<dbReference type="Pfam" id="PF04939">
    <property type="entry name" value="RRS1"/>
    <property type="match status" value="1"/>
</dbReference>
<name>A0A9N9MZH6_9CUCU</name>
<protein>
    <recommendedName>
        <fullName evidence="5">Ribosome biogenesis regulatory protein</fullName>
    </recommendedName>
</protein>
<dbReference type="AlphaFoldDB" id="A0A9N9MZH6"/>
<organism evidence="7 8">
    <name type="scientific">Ceutorhynchus assimilis</name>
    <name type="common">cabbage seed weevil</name>
    <dbReference type="NCBI Taxonomy" id="467358"/>
    <lineage>
        <taxon>Eukaryota</taxon>
        <taxon>Metazoa</taxon>
        <taxon>Ecdysozoa</taxon>
        <taxon>Arthropoda</taxon>
        <taxon>Hexapoda</taxon>
        <taxon>Insecta</taxon>
        <taxon>Pterygota</taxon>
        <taxon>Neoptera</taxon>
        <taxon>Endopterygota</taxon>
        <taxon>Coleoptera</taxon>
        <taxon>Polyphaga</taxon>
        <taxon>Cucujiformia</taxon>
        <taxon>Curculionidae</taxon>
        <taxon>Ceutorhynchinae</taxon>
        <taxon>Ceutorhynchus</taxon>
    </lineage>
</organism>
<dbReference type="InterPro" id="IPR007023">
    <property type="entry name" value="Ribosom_reg"/>
</dbReference>
<feature type="region of interest" description="Disordered" evidence="6">
    <location>
        <begin position="289"/>
        <end position="345"/>
    </location>
</feature>
<evidence type="ECO:0000256" key="4">
    <source>
        <dbReference type="ARBA" id="ARBA00023242"/>
    </source>
</evidence>
<evidence type="ECO:0000256" key="2">
    <source>
        <dbReference type="ARBA" id="ARBA00010077"/>
    </source>
</evidence>
<keyword evidence="4 5" id="KW-0539">Nucleus</keyword>
<dbReference type="PANTHER" id="PTHR17602">
    <property type="entry name" value="RIBOSOME BIOGENESIS REGULATORY PROTEIN"/>
    <property type="match status" value="1"/>
</dbReference>
<comment type="similarity">
    <text evidence="2 5">Belongs to the RRS1 family.</text>
</comment>
<evidence type="ECO:0000313" key="7">
    <source>
        <dbReference type="EMBL" id="CAG9773844.1"/>
    </source>
</evidence>
<accession>A0A9N9MZH6</accession>
<sequence length="345" mass="39010">MDVVVSEILQKSESEALKYKSIEVKKHLELEYDLGTLLAVDNNDFESKFLRPDKREDYFLNLARDNTQLLINQLWELPTERVEEAVMVKLPPAKTLLPRMKPVPKPKSLTKWQQFAKDKGIQKKKKAKLSWDQQLQKWIPLYGFKRAQAEKEKNWVLEVPQNADPNEDQFAKKVTARSENVAKNELQRLRNIAKSKNVKVPRVGVTNPDNASSKELQTAVTVAKASTASLGKFQDKLPKEKEARGVADITPGASRKRKLPPVAGHIEKKENLEILDSILNKRPKMNIEQAVAKQIQSTKMDLSDNNHHERSKGGGSKSKNKMGKKPKGGKGQRSGGKNSAGRKRR</sequence>
<dbReference type="Proteomes" id="UP001152799">
    <property type="component" value="Chromosome 9"/>
</dbReference>
<evidence type="ECO:0000256" key="3">
    <source>
        <dbReference type="ARBA" id="ARBA00022517"/>
    </source>
</evidence>
<dbReference type="PANTHER" id="PTHR17602:SF4">
    <property type="entry name" value="RIBOSOME BIOGENESIS REGULATORY PROTEIN HOMOLOG"/>
    <property type="match status" value="1"/>
</dbReference>